<dbReference type="Proteomes" id="UP000077266">
    <property type="component" value="Unassembled WGS sequence"/>
</dbReference>
<protein>
    <submittedName>
        <fullName evidence="2">Uncharacterized protein</fullName>
    </submittedName>
</protein>
<evidence type="ECO:0000313" key="3">
    <source>
        <dbReference type="Proteomes" id="UP000077266"/>
    </source>
</evidence>
<dbReference type="EMBL" id="KV426115">
    <property type="protein sequence ID" value="KZV87809.1"/>
    <property type="molecule type" value="Genomic_DNA"/>
</dbReference>
<dbReference type="AlphaFoldDB" id="A0A166A231"/>
<organism evidence="2 3">
    <name type="scientific">Exidia glandulosa HHB12029</name>
    <dbReference type="NCBI Taxonomy" id="1314781"/>
    <lineage>
        <taxon>Eukaryota</taxon>
        <taxon>Fungi</taxon>
        <taxon>Dikarya</taxon>
        <taxon>Basidiomycota</taxon>
        <taxon>Agaricomycotina</taxon>
        <taxon>Agaricomycetes</taxon>
        <taxon>Auriculariales</taxon>
        <taxon>Exidiaceae</taxon>
        <taxon>Exidia</taxon>
    </lineage>
</organism>
<reference evidence="2 3" key="1">
    <citation type="journal article" date="2016" name="Mol. Biol. Evol.">
        <title>Comparative Genomics of Early-Diverging Mushroom-Forming Fungi Provides Insights into the Origins of Lignocellulose Decay Capabilities.</title>
        <authorList>
            <person name="Nagy L.G."/>
            <person name="Riley R."/>
            <person name="Tritt A."/>
            <person name="Adam C."/>
            <person name="Daum C."/>
            <person name="Floudas D."/>
            <person name="Sun H."/>
            <person name="Yadav J.S."/>
            <person name="Pangilinan J."/>
            <person name="Larsson K.H."/>
            <person name="Matsuura K."/>
            <person name="Barry K."/>
            <person name="Labutti K."/>
            <person name="Kuo R."/>
            <person name="Ohm R.A."/>
            <person name="Bhattacharya S.S."/>
            <person name="Shirouzu T."/>
            <person name="Yoshinaga Y."/>
            <person name="Martin F.M."/>
            <person name="Grigoriev I.V."/>
            <person name="Hibbett D.S."/>
        </authorList>
    </citation>
    <scope>NUCLEOTIDE SEQUENCE [LARGE SCALE GENOMIC DNA]</scope>
    <source>
        <strain evidence="2 3">HHB12029</strain>
    </source>
</reference>
<feature type="region of interest" description="Disordered" evidence="1">
    <location>
        <begin position="81"/>
        <end position="132"/>
    </location>
</feature>
<evidence type="ECO:0000256" key="1">
    <source>
        <dbReference type="SAM" id="MobiDB-lite"/>
    </source>
</evidence>
<name>A0A166A231_EXIGL</name>
<sequence>MDDANLSPWARSQIARISGQRRVLDAEFRRTLQDIPREYNALYADRLKAEIADRHEYTRRCALLDAEARAIREYDLRHRFSPQIPQLSPPSPSSSSSTSYESSVSSGSTQSSASSMTSYSSRGSRSSSASWSKLPPLYPAQGGPMMALTHAHHHPTPNSSVSPLFVIPPPVDYGYAAPSHPSRPHVEQIWYPGMTAYRDEYHEHFKGRTNKLAKGPPYRLLRTPLQSPTYPDWACNLHVEAETEHARRLELAETDFVRAKVARAGRVDAEDWYAAEVMKEEVAELEAVHFEQLMSLHEEHLAVFFHVLRDEFIYRTGLQLRDSSHHGILKAISEHHVNRPRITHA</sequence>
<proteinExistence type="predicted"/>
<keyword evidence="3" id="KW-1185">Reference proteome</keyword>
<dbReference type="InParanoid" id="A0A166A231"/>
<accession>A0A166A231</accession>
<feature type="compositionally biased region" description="Low complexity" evidence="1">
    <location>
        <begin position="93"/>
        <end position="132"/>
    </location>
</feature>
<evidence type="ECO:0000313" key="2">
    <source>
        <dbReference type="EMBL" id="KZV87809.1"/>
    </source>
</evidence>
<gene>
    <name evidence="2" type="ORF">EXIGLDRAFT_723346</name>
</gene>